<dbReference type="InterPro" id="IPR050129">
    <property type="entry name" value="Zn_alcohol_dh"/>
</dbReference>
<sequence>MLAYIFDKQGKPKLTEKEKPSLKAGSGAVIKLEACSICGTDIRTYRFGSNKIPDGRILGHEIVGRIAQIKEKYSNEFPVGTYVSMAPAIGCGNCRCCKQGFTNMCDDLKTIGFEYDGGFAEYMSVPECAFEMGNVYRLPQEGNHTKYALSEPLACVMNAQSYLHIAPGDCVLIIGSGIIGCMHAELAVHAKAGKVVIAETSQERICQAEKLLEGVSFINSSKENLEEKIKELTQGNGADVVVTACSVGKVQEQGMKLLAKRGRISLFGGLPGESKGFLDSNLIHYRELSVYGVHASTPEQNKKAMEYIRDGVIDAEKYISACYPLSRAGEAFEEAEKGEAMKLVVTM</sequence>
<dbReference type="InterPro" id="IPR011032">
    <property type="entry name" value="GroES-like_sf"/>
</dbReference>
<evidence type="ECO:0000259" key="2">
    <source>
        <dbReference type="Pfam" id="PF00107"/>
    </source>
</evidence>
<keyword evidence="1 4" id="KW-0560">Oxidoreductase</keyword>
<dbReference type="EMBL" id="CP035945">
    <property type="protein sequence ID" value="QBE97182.1"/>
    <property type="molecule type" value="Genomic_DNA"/>
</dbReference>
<dbReference type="Pfam" id="PF08240">
    <property type="entry name" value="ADH_N"/>
    <property type="match status" value="1"/>
</dbReference>
<evidence type="ECO:0000313" key="5">
    <source>
        <dbReference type="Proteomes" id="UP000289794"/>
    </source>
</evidence>
<gene>
    <name evidence="4" type="primary">lgoD</name>
    <name evidence="4" type="ORF">PMF13cell1_02736</name>
</gene>
<dbReference type="RefSeq" id="WP_115625081.1">
    <property type="nucleotide sequence ID" value="NZ_AP031439.1"/>
</dbReference>
<evidence type="ECO:0000256" key="1">
    <source>
        <dbReference type="ARBA" id="ARBA00023002"/>
    </source>
</evidence>
<dbReference type="InterPro" id="IPR013154">
    <property type="entry name" value="ADH-like_N"/>
</dbReference>
<dbReference type="InterPro" id="IPR036291">
    <property type="entry name" value="NAD(P)-bd_dom_sf"/>
</dbReference>
<dbReference type="Gene3D" id="3.40.50.720">
    <property type="entry name" value="NAD(P)-binding Rossmann-like Domain"/>
    <property type="match status" value="1"/>
</dbReference>
<dbReference type="Gene3D" id="3.90.180.10">
    <property type="entry name" value="Medium-chain alcohol dehydrogenases, catalytic domain"/>
    <property type="match status" value="1"/>
</dbReference>
<reference evidence="4 5" key="1">
    <citation type="submission" date="2019-01" db="EMBL/GenBank/DDBJ databases">
        <title>PMF-metabolizing Aryl O-demethylase.</title>
        <authorList>
            <person name="Kim M."/>
        </authorList>
    </citation>
    <scope>NUCLEOTIDE SEQUENCE [LARGE SCALE GENOMIC DNA]</scope>
    <source>
        <strain evidence="4 5">PMF1</strain>
    </source>
</reference>
<proteinExistence type="predicted"/>
<dbReference type="KEGG" id="bpro:PMF13cell1_02736"/>
<evidence type="ECO:0000259" key="3">
    <source>
        <dbReference type="Pfam" id="PF08240"/>
    </source>
</evidence>
<dbReference type="InterPro" id="IPR013149">
    <property type="entry name" value="ADH-like_C"/>
</dbReference>
<dbReference type="GO" id="GO:0016491">
    <property type="term" value="F:oxidoreductase activity"/>
    <property type="evidence" value="ECO:0007669"/>
    <property type="project" value="UniProtKB-KW"/>
</dbReference>
<dbReference type="AlphaFoldDB" id="A0A4P6LZ21"/>
<dbReference type="Proteomes" id="UP000289794">
    <property type="component" value="Chromosome"/>
</dbReference>
<dbReference type="EC" id="1.1.1.-" evidence="4"/>
<dbReference type="SUPFAM" id="SSF50129">
    <property type="entry name" value="GroES-like"/>
    <property type="match status" value="1"/>
</dbReference>
<accession>A0A4P6LZ21</accession>
<dbReference type="PANTHER" id="PTHR43401">
    <property type="entry name" value="L-THREONINE 3-DEHYDROGENASE"/>
    <property type="match status" value="1"/>
</dbReference>
<name>A0A4P6LZ21_9FIRM</name>
<dbReference type="SUPFAM" id="SSF51735">
    <property type="entry name" value="NAD(P)-binding Rossmann-fold domains"/>
    <property type="match status" value="1"/>
</dbReference>
<dbReference type="Pfam" id="PF00107">
    <property type="entry name" value="ADH_zinc_N"/>
    <property type="match status" value="1"/>
</dbReference>
<dbReference type="PANTHER" id="PTHR43401:SF2">
    <property type="entry name" value="L-THREONINE 3-DEHYDROGENASE"/>
    <property type="match status" value="1"/>
</dbReference>
<evidence type="ECO:0000313" key="4">
    <source>
        <dbReference type="EMBL" id="QBE97182.1"/>
    </source>
</evidence>
<feature type="domain" description="Alcohol dehydrogenase-like C-terminal" evidence="2">
    <location>
        <begin position="179"/>
        <end position="307"/>
    </location>
</feature>
<protein>
    <submittedName>
        <fullName evidence="4">L-galactonate-5-dehydrogenase</fullName>
        <ecNumber evidence="4">1.1.1.-</ecNumber>
    </submittedName>
</protein>
<organism evidence="4 5">
    <name type="scientific">Blautia producta</name>
    <dbReference type="NCBI Taxonomy" id="33035"/>
    <lineage>
        <taxon>Bacteria</taxon>
        <taxon>Bacillati</taxon>
        <taxon>Bacillota</taxon>
        <taxon>Clostridia</taxon>
        <taxon>Lachnospirales</taxon>
        <taxon>Lachnospiraceae</taxon>
        <taxon>Blautia</taxon>
    </lineage>
</organism>
<feature type="domain" description="Alcohol dehydrogenase-like N-terminal" evidence="3">
    <location>
        <begin position="28"/>
        <end position="127"/>
    </location>
</feature>